<feature type="compositionally biased region" description="Basic and acidic residues" evidence="1">
    <location>
        <begin position="493"/>
        <end position="537"/>
    </location>
</feature>
<feature type="compositionally biased region" description="Basic and acidic residues" evidence="1">
    <location>
        <begin position="190"/>
        <end position="222"/>
    </location>
</feature>
<organism evidence="2 3">
    <name type="scientific">Rehmannia glutinosa</name>
    <name type="common">Chinese foxglove</name>
    <dbReference type="NCBI Taxonomy" id="99300"/>
    <lineage>
        <taxon>Eukaryota</taxon>
        <taxon>Viridiplantae</taxon>
        <taxon>Streptophyta</taxon>
        <taxon>Embryophyta</taxon>
        <taxon>Tracheophyta</taxon>
        <taxon>Spermatophyta</taxon>
        <taxon>Magnoliopsida</taxon>
        <taxon>eudicotyledons</taxon>
        <taxon>Gunneridae</taxon>
        <taxon>Pentapetalae</taxon>
        <taxon>asterids</taxon>
        <taxon>lamiids</taxon>
        <taxon>Lamiales</taxon>
        <taxon>Orobanchaceae</taxon>
        <taxon>Rehmannieae</taxon>
        <taxon>Rehmannia</taxon>
    </lineage>
</organism>
<dbReference type="InterPro" id="IPR021659">
    <property type="entry name" value="NdhS"/>
</dbReference>
<dbReference type="Gene3D" id="2.30.30.140">
    <property type="match status" value="1"/>
</dbReference>
<evidence type="ECO:0000313" key="2">
    <source>
        <dbReference type="EMBL" id="KAK6158397.1"/>
    </source>
</evidence>
<dbReference type="PANTHER" id="PTHR34837:SF1">
    <property type="entry name" value="LOW PROTEIN: ZINC FINGER CCCH DOMAIN PROTEIN"/>
    <property type="match status" value="1"/>
</dbReference>
<dbReference type="EMBL" id="JABTTQ020000004">
    <property type="protein sequence ID" value="KAK6158397.1"/>
    <property type="molecule type" value="Genomic_DNA"/>
</dbReference>
<comment type="caution">
    <text evidence="2">The sequence shown here is derived from an EMBL/GenBank/DDBJ whole genome shotgun (WGS) entry which is preliminary data.</text>
</comment>
<feature type="compositionally biased region" description="Polar residues" evidence="1">
    <location>
        <begin position="553"/>
        <end position="577"/>
    </location>
</feature>
<feature type="compositionally biased region" description="Basic and acidic residues" evidence="1">
    <location>
        <begin position="229"/>
        <end position="482"/>
    </location>
</feature>
<feature type="compositionally biased region" description="Basic and acidic residues" evidence="1">
    <location>
        <begin position="667"/>
        <end position="682"/>
    </location>
</feature>
<feature type="region of interest" description="Disordered" evidence="1">
    <location>
        <begin position="1"/>
        <end position="719"/>
    </location>
</feature>
<protein>
    <submittedName>
        <fullName evidence="2">Uncharacterized protein</fullName>
    </submittedName>
</protein>
<feature type="compositionally biased region" description="Polar residues" evidence="1">
    <location>
        <begin position="914"/>
        <end position="923"/>
    </location>
</feature>
<feature type="compositionally biased region" description="Basic and acidic residues" evidence="1">
    <location>
        <begin position="692"/>
        <end position="711"/>
    </location>
</feature>
<feature type="compositionally biased region" description="Basic and acidic residues" evidence="1">
    <location>
        <begin position="578"/>
        <end position="603"/>
    </location>
</feature>
<dbReference type="PANTHER" id="PTHR34837">
    <property type="entry name" value="OS05G0595500 PROTEIN"/>
    <property type="match status" value="1"/>
</dbReference>
<feature type="region of interest" description="Disordered" evidence="1">
    <location>
        <begin position="734"/>
        <end position="761"/>
    </location>
</feature>
<proteinExistence type="predicted"/>
<evidence type="ECO:0000256" key="1">
    <source>
        <dbReference type="SAM" id="MobiDB-lite"/>
    </source>
</evidence>
<evidence type="ECO:0000313" key="3">
    <source>
        <dbReference type="Proteomes" id="UP001318860"/>
    </source>
</evidence>
<feature type="compositionally biased region" description="Basic and acidic residues" evidence="1">
    <location>
        <begin position="896"/>
        <end position="908"/>
    </location>
</feature>
<feature type="compositionally biased region" description="Polar residues" evidence="1">
    <location>
        <begin position="652"/>
        <end position="666"/>
    </location>
</feature>
<gene>
    <name evidence="2" type="ORF">DH2020_005711</name>
</gene>
<name>A0ABR0XGW2_REHGL</name>
<dbReference type="Proteomes" id="UP001318860">
    <property type="component" value="Unassembled WGS sequence"/>
</dbReference>
<feature type="compositionally biased region" description="Basic and acidic residues" evidence="1">
    <location>
        <begin position="1"/>
        <end position="40"/>
    </location>
</feature>
<feature type="region of interest" description="Disordered" evidence="1">
    <location>
        <begin position="872"/>
        <end position="924"/>
    </location>
</feature>
<sequence>MKEKSSKEDNSSRVHRDSASGEKRKVSFQAREGKDSKDLSGHGNGDVLEEYVSSKRRKEKTDVIVGGDRWNGGGDERVDSDRNVEKEMHKGESLKVDTKLKENSSKGENLRIESKNKSKRYDSGSAGERKEDLASVVVDKEEKGKDSKDKDRRLDKEKNGSQESKSGDAEVKVVDIDVGKKQGSQLGDFSEERQGKRTFRDNNERTSLDELRNPDLEKEIDKKIRRKREVSSEREKHYDESKEGDGRRLSSKGDRAKDVKYRDDKHKDGGYADKYQEDGHKDDRRRDEKYREDADKDNKYHDDKYREDGEKDARRRDDRHREDGDRDSRRKDEKHRDDGERDSRRKDDKYREGTEREGRRDDKYHEDGDRDNRRRDDRNIEDGDKDIRRGDERYHEDGDRDDRRRDSNYRDDGDRDNRHKEDKYREDMERDIRYKDNKQGDGFDREKRARDSKYRDERSSRDRSGDKSDPKRSRDDGYAADHHVRKSSAYDDSPTRDDRTARYRDDQGRRRTNEKEDYGDIKSRGTKDQRSDAEKKSASSARVDPVTDRVRSTSRNADVELTSSQCRRRSSPTSSSHAPRDNYRALKQDESKYRDYNYEERARHSITSTRDYAGPVGGSEKTSSRSVEKLGQKDDGHFGELSAERRLKSDIRSSPLQLVDKSPSSSTDRRQFSRPDVRRNIDIDESTQRSGGSRDWKEYSGKEGRGSRELGMDVNPGEDFLQADADTVSVSSPFVRNSHYSSSSKSLPPPPPSGQNARKCLEGVPSWPSPVANGFLPFPHAPPHVGFHSVMQPFPAPPMFGVRPSMELNHPTPYHMPDADRFSGPGRPMGWRNQVDDSCPPLHGWDASNAVFGDESHIYGRSDWDHSRNLPGNRGWETSGDMWKGPNRTASMEMPSSEKENNSIRSGDEALAGQSIQSPQNEQARVDQLVDSTDIMQSTKSFEKNDIGVPLISSDATGHVAKMSRNDDVRLCNVYLSKLDISAELTEPELFNKCTGLMDTDKILSTDVYDSKILYMEDVESRMASHGLLSFTLFASTDEAVFQKSMSLYKRQKENIWAECGEKPKVLSDFVPNSDREEDNNIEDKTEKLCPTEDCVQGVEDAPPNFDVDAEGYAENLQQKIDPPVGNITEKPEEPGSALDHVNMEVNDVEDKPLPAESVEGSDPPLPLGHVGDVPMETASNNEELKLVDTKYGPLLNSDVSSEASEAMMPESVIPGSVNLSRIHHSPETKFNLYEILGGRGLCNGEEGLQQELKKNVDFRGEKGLKKFIEQNPPPKKEETLATFVGFDVKKKKPKAPELPLLLPGMIAIVKNPSNPFYMYCGIVQRITDGKAGVLFEGGNWDRLVTFRLEELERREKGPPMVNPRSVILEELVEKSS</sequence>
<feature type="compositionally biased region" description="Basic and acidic residues" evidence="1">
    <location>
        <begin position="622"/>
        <end position="651"/>
    </location>
</feature>
<accession>A0ABR0XGW2</accession>
<reference evidence="2 3" key="1">
    <citation type="journal article" date="2021" name="Comput. Struct. Biotechnol. J.">
        <title>De novo genome assembly of the potent medicinal plant Rehmannia glutinosa using nanopore technology.</title>
        <authorList>
            <person name="Ma L."/>
            <person name="Dong C."/>
            <person name="Song C."/>
            <person name="Wang X."/>
            <person name="Zheng X."/>
            <person name="Niu Y."/>
            <person name="Chen S."/>
            <person name="Feng W."/>
        </authorList>
    </citation>
    <scope>NUCLEOTIDE SEQUENCE [LARGE SCALE GENOMIC DNA]</scope>
    <source>
        <strain evidence="2">DH-2019</strain>
    </source>
</reference>
<feature type="compositionally biased region" description="Basic and acidic residues" evidence="1">
    <location>
        <begin position="74"/>
        <end position="180"/>
    </location>
</feature>
<dbReference type="Pfam" id="PF11623">
    <property type="entry name" value="NdhS"/>
    <property type="match status" value="1"/>
</dbReference>
<keyword evidence="3" id="KW-1185">Reference proteome</keyword>